<feature type="domain" description="UspA" evidence="2">
    <location>
        <begin position="1"/>
        <end position="142"/>
    </location>
</feature>
<dbReference type="OrthoDB" id="9788959at2"/>
<gene>
    <name evidence="3" type="ORF">IX84_12320</name>
</gene>
<dbReference type="CDD" id="cd00293">
    <property type="entry name" value="USP-like"/>
    <property type="match status" value="2"/>
</dbReference>
<dbReference type="Gene3D" id="3.40.50.12370">
    <property type="match status" value="1"/>
</dbReference>
<organism evidence="3 4">
    <name type="scientific">Phaeodactylibacter xiamenensis</name>
    <dbReference type="NCBI Taxonomy" id="1524460"/>
    <lineage>
        <taxon>Bacteria</taxon>
        <taxon>Pseudomonadati</taxon>
        <taxon>Bacteroidota</taxon>
        <taxon>Saprospiria</taxon>
        <taxon>Saprospirales</taxon>
        <taxon>Haliscomenobacteraceae</taxon>
        <taxon>Phaeodactylibacter</taxon>
    </lineage>
</organism>
<evidence type="ECO:0000313" key="3">
    <source>
        <dbReference type="EMBL" id="KGE87908.1"/>
    </source>
</evidence>
<dbReference type="RefSeq" id="WP_044220520.1">
    <property type="nucleotide sequence ID" value="NZ_JBKAGJ010000012.1"/>
</dbReference>
<protein>
    <recommendedName>
        <fullName evidence="2">UspA domain-containing protein</fullName>
    </recommendedName>
</protein>
<dbReference type="InterPro" id="IPR006016">
    <property type="entry name" value="UspA"/>
</dbReference>
<feature type="domain" description="UspA" evidence="2">
    <location>
        <begin position="151"/>
        <end position="269"/>
    </location>
</feature>
<evidence type="ECO:0000256" key="1">
    <source>
        <dbReference type="ARBA" id="ARBA00008791"/>
    </source>
</evidence>
<dbReference type="InterPro" id="IPR006015">
    <property type="entry name" value="Universal_stress_UspA"/>
</dbReference>
<proteinExistence type="inferred from homology"/>
<keyword evidence="4" id="KW-1185">Reference proteome</keyword>
<evidence type="ECO:0000259" key="2">
    <source>
        <dbReference type="Pfam" id="PF00582"/>
    </source>
</evidence>
<dbReference type="Pfam" id="PF00582">
    <property type="entry name" value="Usp"/>
    <property type="match status" value="2"/>
</dbReference>
<name>A0A098S8A7_9BACT</name>
<dbReference type="EMBL" id="JPOS01000029">
    <property type="protein sequence ID" value="KGE87908.1"/>
    <property type="molecule type" value="Genomic_DNA"/>
</dbReference>
<accession>A0A098S8A7</accession>
<reference evidence="3 4" key="1">
    <citation type="journal article" date="2014" name="Int. J. Syst. Evol. Microbiol.">
        <title>Phaeodactylibacter xiamenensis gen. nov., sp. nov., a member of the family Saprospiraceae isolated from the marine alga Phaeodactylum tricornutum.</title>
        <authorList>
            <person name="Chen Z.Jr."/>
            <person name="Lei X."/>
            <person name="Lai Q."/>
            <person name="Li Y."/>
            <person name="Zhang B."/>
            <person name="Zhang J."/>
            <person name="Zhang H."/>
            <person name="Yang L."/>
            <person name="Zheng W."/>
            <person name="Tian Y."/>
            <person name="Yu Z."/>
            <person name="Xu H.Jr."/>
            <person name="Zheng T."/>
        </authorList>
    </citation>
    <scope>NUCLEOTIDE SEQUENCE [LARGE SCALE GENOMIC DNA]</scope>
    <source>
        <strain evidence="3 4">KD52</strain>
    </source>
</reference>
<dbReference type="PANTHER" id="PTHR46268:SF6">
    <property type="entry name" value="UNIVERSAL STRESS PROTEIN UP12"/>
    <property type="match status" value="1"/>
</dbReference>
<sequence length="270" mass="30096">MRHNILFPTDFSPAAHHAFQYALLLADKLDTALDLMSVYHLPVGDTSRVAPHQVDSLLREKRAEVMQHLGELAEEAPANRIGQLRADYGLFVYQEIIDVAGRGGHQLIVMGTKGERSPVQQMMGSVTTHTLMNAPCPVIAVPQSAPVRPISHIAYATDFEPKDEKAVANLTELAARLKAKVHFVHVDREVDAAKTEAYKMVDQYPLPFSDFTVVANPNPAEGINAFIAERDIDALALFVPNRRLLERLFHRSFTKQMAFHTKVPLLVFRG</sequence>
<dbReference type="Proteomes" id="UP000029736">
    <property type="component" value="Unassembled WGS sequence"/>
</dbReference>
<dbReference type="AlphaFoldDB" id="A0A098S8A7"/>
<dbReference type="PRINTS" id="PR01438">
    <property type="entry name" value="UNVRSLSTRESS"/>
</dbReference>
<evidence type="ECO:0000313" key="4">
    <source>
        <dbReference type="Proteomes" id="UP000029736"/>
    </source>
</evidence>
<dbReference type="SUPFAM" id="SSF52402">
    <property type="entry name" value="Adenine nucleotide alpha hydrolases-like"/>
    <property type="match status" value="2"/>
</dbReference>
<comment type="caution">
    <text evidence="3">The sequence shown here is derived from an EMBL/GenBank/DDBJ whole genome shotgun (WGS) entry which is preliminary data.</text>
</comment>
<comment type="similarity">
    <text evidence="1">Belongs to the universal stress protein A family.</text>
</comment>
<dbReference type="PANTHER" id="PTHR46268">
    <property type="entry name" value="STRESS RESPONSE PROTEIN NHAX"/>
    <property type="match status" value="1"/>
</dbReference>